<name>A0A5S3Z003_9GAMM</name>
<dbReference type="EMBL" id="PNCG01000022">
    <property type="protein sequence ID" value="TMP85602.1"/>
    <property type="molecule type" value="Genomic_DNA"/>
</dbReference>
<gene>
    <name evidence="2" type="primary">folE2</name>
    <name evidence="3" type="ORF">CWC05_17580</name>
</gene>
<proteinExistence type="inferred from homology"/>
<evidence type="ECO:0000313" key="3">
    <source>
        <dbReference type="EMBL" id="TMP85602.1"/>
    </source>
</evidence>
<comment type="pathway">
    <text evidence="2">Cofactor biosynthesis; 7,8-dihydroneopterin triphosphate biosynthesis; 7,8-dihydroneopterin triphosphate from GTP: step 1/1.</text>
</comment>
<dbReference type="Gene3D" id="3.10.270.10">
    <property type="entry name" value="Urate Oxidase"/>
    <property type="match status" value="1"/>
</dbReference>
<dbReference type="InterPro" id="IPR003801">
    <property type="entry name" value="GTP_cyclohydrolase_FolE2/MptA"/>
</dbReference>
<dbReference type="AlphaFoldDB" id="A0A5S3Z003"/>
<keyword evidence="1 2" id="KW-0378">Hydrolase</keyword>
<dbReference type="NCBIfam" id="NF010200">
    <property type="entry name" value="PRK13674.1-1"/>
    <property type="match status" value="1"/>
</dbReference>
<feature type="site" description="May be catalytically important" evidence="2">
    <location>
        <position position="154"/>
    </location>
</feature>
<comment type="caution">
    <text evidence="3">The sequence shown here is derived from an EMBL/GenBank/DDBJ whole genome shotgun (WGS) entry which is preliminary data.</text>
</comment>
<comment type="catalytic activity">
    <reaction evidence="2">
        <text>GTP + H2O = 7,8-dihydroneopterin 3'-triphosphate + formate + H(+)</text>
        <dbReference type="Rhea" id="RHEA:17473"/>
        <dbReference type="ChEBI" id="CHEBI:15377"/>
        <dbReference type="ChEBI" id="CHEBI:15378"/>
        <dbReference type="ChEBI" id="CHEBI:15740"/>
        <dbReference type="ChEBI" id="CHEBI:37565"/>
        <dbReference type="ChEBI" id="CHEBI:58462"/>
        <dbReference type="EC" id="3.5.4.16"/>
    </reaction>
</comment>
<dbReference type="Pfam" id="PF02649">
    <property type="entry name" value="GCHY-1"/>
    <property type="match status" value="1"/>
</dbReference>
<accession>A0A5S3Z003</accession>
<dbReference type="GO" id="GO:0046654">
    <property type="term" value="P:tetrahydrofolate biosynthetic process"/>
    <property type="evidence" value="ECO:0007669"/>
    <property type="project" value="UniProtKB-UniRule"/>
</dbReference>
<dbReference type="UniPathway" id="UPA00848">
    <property type="reaction ID" value="UER00151"/>
</dbReference>
<dbReference type="InterPro" id="IPR022838">
    <property type="entry name" value="GTP_cyclohydrolase_FolE2"/>
</dbReference>
<dbReference type="GO" id="GO:0003934">
    <property type="term" value="F:GTP cyclohydrolase I activity"/>
    <property type="evidence" value="ECO:0007669"/>
    <property type="project" value="UniProtKB-UniRule"/>
</dbReference>
<dbReference type="PANTHER" id="PTHR36445:SF1">
    <property type="entry name" value="GTP CYCLOHYDROLASE MPTA"/>
    <property type="match status" value="1"/>
</dbReference>
<comment type="function">
    <text evidence="2">Converts GTP to 7,8-dihydroneopterin triphosphate.</text>
</comment>
<protein>
    <recommendedName>
        <fullName evidence="2">GTP cyclohydrolase FolE2</fullName>
        <ecNumber evidence="2">3.5.4.16</ecNumber>
    </recommendedName>
</protein>
<dbReference type="RefSeq" id="WP_138548997.1">
    <property type="nucleotide sequence ID" value="NZ_PNCG01000022.1"/>
</dbReference>
<dbReference type="PANTHER" id="PTHR36445">
    <property type="entry name" value="GTP CYCLOHYDROLASE MPTA"/>
    <property type="match status" value="1"/>
</dbReference>
<evidence type="ECO:0000256" key="1">
    <source>
        <dbReference type="ARBA" id="ARBA00022801"/>
    </source>
</evidence>
<dbReference type="EC" id="3.5.4.16" evidence="2"/>
<dbReference type="HAMAP" id="MF_01527_B">
    <property type="entry name" value="GTP_cyclohydrol_B"/>
    <property type="match status" value="1"/>
</dbReference>
<reference evidence="4" key="2">
    <citation type="submission" date="2019-06" db="EMBL/GenBank/DDBJ databases">
        <title>Co-occurence of chitin degradation, pigmentation and bioactivity in marine Pseudoalteromonas.</title>
        <authorList>
            <person name="Sonnenschein E.C."/>
            <person name="Bech P.K."/>
        </authorList>
    </citation>
    <scope>NUCLEOTIDE SEQUENCE [LARGE SCALE GENOMIC DNA]</scope>
    <source>
        <strain evidence="4">S2897</strain>
    </source>
</reference>
<dbReference type="Proteomes" id="UP000305874">
    <property type="component" value="Unassembled WGS sequence"/>
</dbReference>
<comment type="similarity">
    <text evidence="2">Belongs to the GTP cyclohydrolase IV family.</text>
</comment>
<sequence>MGHLPDITAVQPADTALTLKWVGMEHIALPIHVPISSSQIQQTHAQADVFVSLDSKQAKGIHMSRLYQILNQHLSNKAMTPHRLEHLLRELISSQQGLSHSAKLQLSFDLILEKKALISDKSGYQGYPVTLHCEYQQGQFTIELGLSIPYSSTCPCSAALSRQALSDVIACKFTDDTIDKNTLLNWLSSEQGSIATPHSQRSFAYIHMQMQGHTLGYISDLITEFEAVIATAVQTAVKREDEQAFAKLNAENLLFCEDAARRIKQALQHKPRLLGYWFKVEHQESLHAHNAVVVDYKRMSTLE</sequence>
<evidence type="ECO:0000256" key="2">
    <source>
        <dbReference type="HAMAP-Rule" id="MF_01527"/>
    </source>
</evidence>
<organism evidence="3 4">
    <name type="scientific">Pseudoalteromonas ruthenica</name>
    <dbReference type="NCBI Taxonomy" id="151081"/>
    <lineage>
        <taxon>Bacteria</taxon>
        <taxon>Pseudomonadati</taxon>
        <taxon>Pseudomonadota</taxon>
        <taxon>Gammaproteobacteria</taxon>
        <taxon>Alteromonadales</taxon>
        <taxon>Pseudoalteromonadaceae</taxon>
        <taxon>Pseudoalteromonas</taxon>
    </lineage>
</organism>
<reference evidence="3 4" key="1">
    <citation type="submission" date="2017-12" db="EMBL/GenBank/DDBJ databases">
        <authorList>
            <person name="Paulsen S."/>
            <person name="Gram L.K."/>
        </authorList>
    </citation>
    <scope>NUCLEOTIDE SEQUENCE [LARGE SCALE GENOMIC DNA]</scope>
    <source>
        <strain evidence="3 4">S2897</strain>
    </source>
</reference>
<evidence type="ECO:0000313" key="4">
    <source>
        <dbReference type="Proteomes" id="UP000305874"/>
    </source>
</evidence>